<feature type="compositionally biased region" description="Polar residues" evidence="1">
    <location>
        <begin position="567"/>
        <end position="577"/>
    </location>
</feature>
<protein>
    <recommendedName>
        <fullName evidence="2">TASOR pseudo-PARP domain-containing protein</fullName>
    </recommendedName>
</protein>
<gene>
    <name evidence="3" type="ORF">OS493_011547</name>
</gene>
<feature type="compositionally biased region" description="Basic and acidic residues" evidence="1">
    <location>
        <begin position="1874"/>
        <end position="1887"/>
    </location>
</feature>
<feature type="region of interest" description="Disordered" evidence="1">
    <location>
        <begin position="1170"/>
        <end position="1193"/>
    </location>
</feature>
<evidence type="ECO:0000313" key="4">
    <source>
        <dbReference type="Proteomes" id="UP001163046"/>
    </source>
</evidence>
<name>A0A9X0CLG2_9CNID</name>
<sequence>MLAPKALKSDKGQNSDRPDVGSSSEISEDDTPLDARLNSQGASRPNVGRKQRQFTALSAKKGGFVIPRKKKQPTELLQISNFNAREGKELLRHVDQSYRDPLVGATFKFEKLEFVFNDQLSKEFQDKKQSMRNEWRNPREPLEDKHAFLYTVDRDEVKKICEVGLEAGSTSLSCLGDPSMGVYLCRHADVISKKPLLPSALGYLIVFKVIKGKVKPVTERSATAATDLLEPTPNFDCHVSRSIQSLPANSLPSQVFECSQYYFYEFAEEGDDLHVKRPRQCLPYALLTFTIEDSSTSHQESSVVVQEEIPSLLHADINNGFLPSAPSIVRHEPRILEKRRGKSSSHVIWMGKIANKDRVLADAQLVCHSGQKLKLPFEIGEKIVMKEKISFQQLRPFLTFPLFHTGPPSVSRVCKASLAGGTSFLHCDLLPVEDDHGKIEKLVKFFQEKNWAGIVKCPDANKVIFLIPTSQVTLDLGITTVDSPAALHVLLFVKKQTTDKGSTVNKTTASGSVREKDLREVKTVSQIQKELKRKFSLKGDVKKKPTEHRRLSLDSAREAVASASSSNETQQPFEKGLTSEQTVVWKHAVESWLSRPHPLGGAEADLLKTTAGGESVLKASQLSSSVAYVPKPQVPAAVMSLNIPVQDVHARSSCSGSTEQHRLFSGQQDLQARSSGSTEQHRVFPGKQDLLTRSSGSTEQHRLFPGQQDLQARPSGSTEQHRVFPGHQDLLARPSGSTEHQRVFSGQQDLQTRSSGSTEQQRVFSGQQDLQARSSGSIEQHRVFPGQQDLLTRSSGSTEQHRLFPGQQDTCWQDLVVAQSTRECFSGQQDLQARSSGSTEQHRVFPGQQDLQARFSGTTEQHRVFPGQQNLLTRSSGSTEQHRVFPGQQDLQARSSGNTEQHRVFPGHQDLLARPSGSTEHQRVFSGQQDLQARSSGSTEQHRVFPGQQDLQARSSGNTEQHRVFPGHQDLLARPSGSTEHQRVFSGQQDLQARSSGSTEQHRVFPGQQDLQARSSGNTEQHRVFSGLPAEAQSRQLKQDNVIKKDSKPSVAPLVIRKEEHREDPRLKMRRPLDEEPSIGFKPSNVPKPSHGTPYNAQEASNAQSVKLDSISVPSVAMSKSLSTSQYYKYQVNDKFLREVLEKVKSQQGEESAYKVTVNDGTRKALEMMKQQEGAKSSKPELQDAKMNERNAKPVGKLVTTICTSDEKSVKRSGSSVSATQEKGKRIKIDQGNPVSENVSAVTARVPTLPSAGQPTKYNESRKGEKQIPAKRSGKKPCVKKQVKEPPKHKDSSSGQEIKKPVVQTPVPELLEAPFPAIPTCNTLTSPPSSSSRMSKAPKLKLILASDKRDLKEVSAQLPSGDSDESFEHKPEKQPIETEHEQNGDLQRDRKSIDSPVAMDISPQYTTTPCLSGSVSPITVVSSKGRYQSPVPPSAASTTPVHSSQAYSLPVSSGFPFTPPIPQGPYRSSVGIGPFSSQPRPPISQPPVNPMPFVPPLSSALSSGTIPSLPGALPVLQSPSVSSAPSAGSLPFGTPMQAGSSFIPHSAIPPGPVVSPAISVPLTMGTFAGSPSFPPLPPARPASHQRKNSLDALSDVVSSLGGQYSITFPGLPHNQRFGFPTNMAPPGVVAMSPNTSLPPPVLPPPAGRPPHVFPQQLGGPSQNTPFPGPAAKMTVVQPQRVGFVPIGIPRFHVQPVLPTGPASPQLGGVSVVPQMNPVHPMFGTVPLPRQFQPRLPFQQPPPVGFWVAPFKMPFVPSGISTAHMGRMPYQSAGQKHPMESKSSLPQKNADPEKDLAKKDLSVGKLLKEDENQNNKNSKDTGSEGPKGDASDQKAVDKAISSAELVKQKEVALSKSELTSVNNPKENKAITASSNDKKATSSKDKEITSEAVDESVIGNVKQLSGNTEEEKVEDSEKLRCDQTSDSTCSKEMQIE</sequence>
<feature type="compositionally biased region" description="Polar residues" evidence="1">
    <location>
        <begin position="1212"/>
        <end position="1221"/>
    </location>
</feature>
<feature type="compositionally biased region" description="Basic and acidic residues" evidence="1">
    <location>
        <begin position="538"/>
        <end position="557"/>
    </location>
</feature>
<proteinExistence type="predicted"/>
<feature type="region of interest" description="Disordered" evidence="1">
    <location>
        <begin position="1"/>
        <end position="52"/>
    </location>
</feature>
<feature type="compositionally biased region" description="Basic and acidic residues" evidence="1">
    <location>
        <begin position="7"/>
        <end position="19"/>
    </location>
</feature>
<dbReference type="PANTHER" id="PTHR16207">
    <property type="entry name" value="SET DOMAIN-CONTAINING PROTEIN"/>
    <property type="match status" value="1"/>
</dbReference>
<feature type="compositionally biased region" description="Pro residues" evidence="1">
    <location>
        <begin position="1479"/>
        <end position="1490"/>
    </location>
</feature>
<organism evidence="3 4">
    <name type="scientific">Desmophyllum pertusum</name>
    <dbReference type="NCBI Taxonomy" id="174260"/>
    <lineage>
        <taxon>Eukaryota</taxon>
        <taxon>Metazoa</taxon>
        <taxon>Cnidaria</taxon>
        <taxon>Anthozoa</taxon>
        <taxon>Hexacorallia</taxon>
        <taxon>Scleractinia</taxon>
        <taxon>Caryophylliina</taxon>
        <taxon>Caryophylliidae</taxon>
        <taxon>Desmophyllum</taxon>
    </lineage>
</organism>
<feature type="region of interest" description="Disordered" evidence="1">
    <location>
        <begin position="1458"/>
        <end position="1490"/>
    </location>
</feature>
<dbReference type="Pfam" id="PF12509">
    <property type="entry name" value="DUF3715"/>
    <property type="match status" value="1"/>
</dbReference>
<comment type="caution">
    <text evidence="3">The sequence shown here is derived from an EMBL/GenBank/DDBJ whole genome shotgun (WGS) entry which is preliminary data.</text>
</comment>
<feature type="domain" description="TASOR pseudo-PARP" evidence="2">
    <location>
        <begin position="138"/>
        <end position="283"/>
    </location>
</feature>
<feature type="compositionally biased region" description="Polar residues" evidence="1">
    <location>
        <begin position="1403"/>
        <end position="1417"/>
    </location>
</feature>
<feature type="compositionally biased region" description="Polar residues" evidence="1">
    <location>
        <begin position="1009"/>
        <end position="1019"/>
    </location>
</feature>
<feature type="compositionally biased region" description="Basic and acidic residues" evidence="1">
    <location>
        <begin position="1789"/>
        <end position="1836"/>
    </location>
</feature>
<feature type="compositionally biased region" description="Basic residues" evidence="1">
    <location>
        <begin position="1272"/>
        <end position="1281"/>
    </location>
</feature>
<feature type="compositionally biased region" description="Basic and acidic residues" evidence="1">
    <location>
        <begin position="1366"/>
        <end position="1393"/>
    </location>
</feature>
<feature type="compositionally biased region" description="Polar residues" evidence="1">
    <location>
        <begin position="744"/>
        <end position="778"/>
    </location>
</feature>
<feature type="region of interest" description="Disordered" evidence="1">
    <location>
        <begin position="652"/>
        <end position="795"/>
    </location>
</feature>
<evidence type="ECO:0000313" key="3">
    <source>
        <dbReference type="EMBL" id="KAJ7363265.1"/>
    </source>
</evidence>
<dbReference type="InterPro" id="IPR022188">
    <property type="entry name" value="TASOR_DUF3715"/>
</dbReference>
<feature type="compositionally biased region" description="Basic and acidic residues" evidence="1">
    <location>
        <begin position="1282"/>
        <end position="1300"/>
    </location>
</feature>
<feature type="region of interest" description="Disordered" evidence="1">
    <location>
        <begin position="1769"/>
        <end position="1934"/>
    </location>
</feature>
<dbReference type="EMBL" id="MU827306">
    <property type="protein sequence ID" value="KAJ7363265.1"/>
    <property type="molecule type" value="Genomic_DNA"/>
</dbReference>
<dbReference type="OrthoDB" id="5960959at2759"/>
<feature type="compositionally biased region" description="Polar residues" evidence="1">
    <location>
        <begin position="949"/>
        <end position="959"/>
    </location>
</feature>
<feature type="region of interest" description="Disordered" evidence="1">
    <location>
        <begin position="926"/>
        <end position="1032"/>
    </location>
</feature>
<feature type="compositionally biased region" description="Polar residues" evidence="1">
    <location>
        <begin position="1922"/>
        <end position="1934"/>
    </location>
</feature>
<accession>A0A9X0CLG2</accession>
<dbReference type="PANTHER" id="PTHR16207:SF11">
    <property type="entry name" value="SET DOMAIN-CONTAINING PROTEIN"/>
    <property type="match status" value="1"/>
</dbReference>
<feature type="region of interest" description="Disordered" evidence="1">
    <location>
        <begin position="538"/>
        <end position="577"/>
    </location>
</feature>
<dbReference type="Proteomes" id="UP001163046">
    <property type="component" value="Unassembled WGS sequence"/>
</dbReference>
<feature type="compositionally biased region" description="Polar residues" evidence="1">
    <location>
        <begin position="708"/>
        <end position="718"/>
    </location>
</feature>
<feature type="compositionally biased region" description="Polar residues" evidence="1">
    <location>
        <begin position="1855"/>
        <end position="1873"/>
    </location>
</feature>
<dbReference type="InterPro" id="IPR046432">
    <property type="entry name" value="TASOR"/>
</dbReference>
<evidence type="ECO:0000256" key="1">
    <source>
        <dbReference type="SAM" id="MobiDB-lite"/>
    </source>
</evidence>
<feature type="compositionally biased region" description="Basic and acidic residues" evidence="1">
    <location>
        <begin position="1176"/>
        <end position="1192"/>
    </location>
</feature>
<feature type="region of interest" description="Disordered" evidence="1">
    <location>
        <begin position="1073"/>
        <end position="1097"/>
    </location>
</feature>
<evidence type="ECO:0000259" key="2">
    <source>
        <dbReference type="Pfam" id="PF12509"/>
    </source>
</evidence>
<dbReference type="GO" id="GO:0045814">
    <property type="term" value="P:negative regulation of gene expression, epigenetic"/>
    <property type="evidence" value="ECO:0007669"/>
    <property type="project" value="InterPro"/>
</dbReference>
<keyword evidence="4" id="KW-1185">Reference proteome</keyword>
<feature type="compositionally biased region" description="Polar residues" evidence="1">
    <location>
        <begin position="665"/>
        <end position="678"/>
    </location>
</feature>
<feature type="compositionally biased region" description="Polar residues" evidence="1">
    <location>
        <begin position="926"/>
        <end position="939"/>
    </location>
</feature>
<feature type="compositionally biased region" description="Polar residues" evidence="1">
    <location>
        <begin position="985"/>
        <end position="999"/>
    </location>
</feature>
<feature type="region of interest" description="Disordered" evidence="1">
    <location>
        <begin position="1206"/>
        <end position="1417"/>
    </location>
</feature>
<feature type="compositionally biased region" description="Basic and acidic residues" evidence="1">
    <location>
        <begin position="1259"/>
        <end position="1268"/>
    </location>
</feature>
<reference evidence="3" key="1">
    <citation type="submission" date="2023-01" db="EMBL/GenBank/DDBJ databases">
        <title>Genome assembly of the deep-sea coral Lophelia pertusa.</title>
        <authorList>
            <person name="Herrera S."/>
            <person name="Cordes E."/>
        </authorList>
    </citation>
    <scope>NUCLEOTIDE SEQUENCE</scope>
    <source>
        <strain evidence="3">USNM1676648</strain>
        <tissue evidence="3">Polyp</tissue>
    </source>
</reference>
<dbReference type="GO" id="GO:0005654">
    <property type="term" value="C:nucleoplasm"/>
    <property type="evidence" value="ECO:0007669"/>
    <property type="project" value="TreeGrafter"/>
</dbReference>